<dbReference type="InterPro" id="IPR011047">
    <property type="entry name" value="Quinoprotein_ADH-like_sf"/>
</dbReference>
<evidence type="ECO:0000259" key="1">
    <source>
        <dbReference type="Pfam" id="PF13360"/>
    </source>
</evidence>
<evidence type="ECO:0000313" key="3">
    <source>
        <dbReference type="Proteomes" id="UP000578112"/>
    </source>
</evidence>
<accession>A0A7W7HSU7</accession>
<sequence length="446" mass="47875">MTVIELGLVTDGGDQPPADRVRRRLRRSELRRMLVAAVAVLCALTVTGSARPDPHAPEQLWSTPYRDGADMFTVDGDAVYLLSQSGDTRLTAYDLSTGAVRWSNSSLGDPKWLGPVQAGVLLLPAAYSTALLKDPDGQEVSREFSRETIAVDTATGRQLWRVSGELSVAAGDRALLADWSDDGGRVRTLRVVRLSDGGTVWSKPADDLENWVTEGLYQDRADRLVTASPNGDVEVFDLADGSRVAAATLPWSAPDTQNSAVTVDGHRLYVEHAGAKTTITAYDTETLRRLWHIEPGQVGGGFYSCGPVICVNGPGETAGYDRDTGELRWRIPGSANAFPFAGGQLLVDDDQSGTRHHLIDAATGRRIVDLGLATPVWNFPIEASPYLLARTREPAGLVAVSRFDPRSGEVLLIGAMPPVVEYGCQNEGTLLACVTPEGRLAVTDVG</sequence>
<feature type="domain" description="Pyrrolo-quinoline quinone repeat" evidence="1">
    <location>
        <begin position="276"/>
        <end position="378"/>
    </location>
</feature>
<feature type="domain" description="Pyrrolo-quinoline quinone repeat" evidence="1">
    <location>
        <begin position="39"/>
        <end position="104"/>
    </location>
</feature>
<dbReference type="RefSeq" id="WP_184989792.1">
    <property type="nucleotide sequence ID" value="NZ_BOMK01000033.1"/>
</dbReference>
<protein>
    <submittedName>
        <fullName evidence="2">Outer membrane protein assembly factor BamB</fullName>
    </submittedName>
</protein>
<dbReference type="Gene3D" id="2.130.10.10">
    <property type="entry name" value="YVTN repeat-like/Quinoprotein amine dehydrogenase"/>
    <property type="match status" value="2"/>
</dbReference>
<dbReference type="Pfam" id="PF13360">
    <property type="entry name" value="PQQ_2"/>
    <property type="match status" value="2"/>
</dbReference>
<dbReference type="InterPro" id="IPR015943">
    <property type="entry name" value="WD40/YVTN_repeat-like_dom_sf"/>
</dbReference>
<evidence type="ECO:0000313" key="2">
    <source>
        <dbReference type="EMBL" id="MBB4760171.1"/>
    </source>
</evidence>
<dbReference type="SUPFAM" id="SSF50998">
    <property type="entry name" value="Quinoprotein alcohol dehydrogenase-like"/>
    <property type="match status" value="1"/>
</dbReference>
<dbReference type="PANTHER" id="PTHR34512:SF30">
    <property type="entry name" value="OUTER MEMBRANE PROTEIN ASSEMBLY FACTOR BAMB"/>
    <property type="match status" value="1"/>
</dbReference>
<dbReference type="EMBL" id="JACHNH010000001">
    <property type="protein sequence ID" value="MBB4760171.1"/>
    <property type="molecule type" value="Genomic_DNA"/>
</dbReference>
<keyword evidence="3" id="KW-1185">Reference proteome</keyword>
<reference evidence="2 3" key="1">
    <citation type="submission" date="2020-08" db="EMBL/GenBank/DDBJ databases">
        <title>Sequencing the genomes of 1000 actinobacteria strains.</title>
        <authorList>
            <person name="Klenk H.-P."/>
        </authorList>
    </citation>
    <scope>NUCLEOTIDE SEQUENCE [LARGE SCALE GENOMIC DNA]</scope>
    <source>
        <strain evidence="2 3">DSM 43149</strain>
    </source>
</reference>
<dbReference type="Proteomes" id="UP000578112">
    <property type="component" value="Unassembled WGS sequence"/>
</dbReference>
<dbReference type="PANTHER" id="PTHR34512">
    <property type="entry name" value="CELL SURFACE PROTEIN"/>
    <property type="match status" value="1"/>
</dbReference>
<dbReference type="AlphaFoldDB" id="A0A7W7HSU7"/>
<proteinExistence type="predicted"/>
<comment type="caution">
    <text evidence="2">The sequence shown here is derived from an EMBL/GenBank/DDBJ whole genome shotgun (WGS) entry which is preliminary data.</text>
</comment>
<organism evidence="2 3">
    <name type="scientific">Actinoplanes digitatis</name>
    <dbReference type="NCBI Taxonomy" id="1868"/>
    <lineage>
        <taxon>Bacteria</taxon>
        <taxon>Bacillati</taxon>
        <taxon>Actinomycetota</taxon>
        <taxon>Actinomycetes</taxon>
        <taxon>Micromonosporales</taxon>
        <taxon>Micromonosporaceae</taxon>
        <taxon>Actinoplanes</taxon>
    </lineage>
</organism>
<gene>
    <name evidence="2" type="ORF">BJ971_000727</name>
</gene>
<name>A0A7W7HSU7_9ACTN</name>
<dbReference type="InterPro" id="IPR002372">
    <property type="entry name" value="PQQ_rpt_dom"/>
</dbReference>